<dbReference type="EMBL" id="QGDO01000002">
    <property type="protein sequence ID" value="PWJ42895.1"/>
    <property type="molecule type" value="Genomic_DNA"/>
</dbReference>
<name>A0A315ZBE2_SEDFL</name>
<evidence type="ECO:0000313" key="1">
    <source>
        <dbReference type="EMBL" id="PWJ42895.1"/>
    </source>
</evidence>
<dbReference type="Proteomes" id="UP000245535">
    <property type="component" value="Unassembled WGS sequence"/>
</dbReference>
<accession>A0A315ZBE2</accession>
<protein>
    <submittedName>
        <fullName evidence="1">Uncharacterized protein</fullName>
    </submittedName>
</protein>
<organism evidence="1 2">
    <name type="scientific">Sediminitomix flava</name>
    <dbReference type="NCBI Taxonomy" id="379075"/>
    <lineage>
        <taxon>Bacteria</taxon>
        <taxon>Pseudomonadati</taxon>
        <taxon>Bacteroidota</taxon>
        <taxon>Cytophagia</taxon>
        <taxon>Cytophagales</taxon>
        <taxon>Flammeovirgaceae</taxon>
        <taxon>Sediminitomix</taxon>
    </lineage>
</organism>
<gene>
    <name evidence="1" type="ORF">BC781_102441</name>
</gene>
<proteinExistence type="predicted"/>
<evidence type="ECO:0000313" key="2">
    <source>
        <dbReference type="Proteomes" id="UP000245535"/>
    </source>
</evidence>
<comment type="caution">
    <text evidence="1">The sequence shown here is derived from an EMBL/GenBank/DDBJ whole genome shotgun (WGS) entry which is preliminary data.</text>
</comment>
<keyword evidence="2" id="KW-1185">Reference proteome</keyword>
<reference evidence="1 2" key="1">
    <citation type="submission" date="2018-03" db="EMBL/GenBank/DDBJ databases">
        <title>Genomic Encyclopedia of Archaeal and Bacterial Type Strains, Phase II (KMG-II): from individual species to whole genera.</title>
        <authorList>
            <person name="Goeker M."/>
        </authorList>
    </citation>
    <scope>NUCLEOTIDE SEQUENCE [LARGE SCALE GENOMIC DNA]</scope>
    <source>
        <strain evidence="1 2">DSM 28229</strain>
    </source>
</reference>
<dbReference type="AlphaFoldDB" id="A0A315ZBE2"/>
<sequence length="196" mass="22273">MHSASATEVILFQDSVKKTPHVLTADELELFRQRTIDKINEVQEYFSEIASSENDMDSRKLYMDLSLDHFINRGKDVNMEVSFVKNGVEKRAYRPLDAYLQKLATLPYAKVVIKASKSCVVSNFLKKGVDENGKAIYTATATIYQEFEALDKEGETVYKDVTKKTVEVEVREVKDLFGTRWSVLLGDISVAQTRTT</sequence>